<dbReference type="GeneID" id="28769874"/>
<accession>A0A177CRH4</accession>
<feature type="compositionally biased region" description="Polar residues" evidence="1">
    <location>
        <begin position="29"/>
        <end position="45"/>
    </location>
</feature>
<feature type="compositionally biased region" description="Basic and acidic residues" evidence="1">
    <location>
        <begin position="160"/>
        <end position="186"/>
    </location>
</feature>
<evidence type="ECO:0000313" key="3">
    <source>
        <dbReference type="Proteomes" id="UP000077069"/>
    </source>
</evidence>
<organism evidence="2 3">
    <name type="scientific">Paraphaeosphaeria sporulosa</name>
    <dbReference type="NCBI Taxonomy" id="1460663"/>
    <lineage>
        <taxon>Eukaryota</taxon>
        <taxon>Fungi</taxon>
        <taxon>Dikarya</taxon>
        <taxon>Ascomycota</taxon>
        <taxon>Pezizomycotina</taxon>
        <taxon>Dothideomycetes</taxon>
        <taxon>Pleosporomycetidae</taxon>
        <taxon>Pleosporales</taxon>
        <taxon>Massarineae</taxon>
        <taxon>Didymosphaeriaceae</taxon>
        <taxon>Paraphaeosphaeria</taxon>
    </lineage>
</organism>
<proteinExistence type="predicted"/>
<dbReference type="Proteomes" id="UP000077069">
    <property type="component" value="Unassembled WGS sequence"/>
</dbReference>
<feature type="compositionally biased region" description="Basic and acidic residues" evidence="1">
    <location>
        <begin position="202"/>
        <end position="213"/>
    </location>
</feature>
<dbReference type="OrthoDB" id="3794317at2759"/>
<feature type="compositionally biased region" description="Polar residues" evidence="1">
    <location>
        <begin position="1"/>
        <end position="18"/>
    </location>
</feature>
<protein>
    <submittedName>
        <fullName evidence="2">Uncharacterized protein</fullName>
    </submittedName>
</protein>
<dbReference type="AlphaFoldDB" id="A0A177CRH4"/>
<feature type="region of interest" description="Disordered" evidence="1">
    <location>
        <begin position="160"/>
        <end position="213"/>
    </location>
</feature>
<gene>
    <name evidence="2" type="ORF">CC84DRAFT_465977</name>
</gene>
<evidence type="ECO:0000256" key="1">
    <source>
        <dbReference type="SAM" id="MobiDB-lite"/>
    </source>
</evidence>
<evidence type="ECO:0000313" key="2">
    <source>
        <dbReference type="EMBL" id="OAG10123.1"/>
    </source>
</evidence>
<name>A0A177CRH4_9PLEO</name>
<reference evidence="2 3" key="1">
    <citation type="submission" date="2016-05" db="EMBL/GenBank/DDBJ databases">
        <title>Comparative analysis of secretome profiles of manganese(II)-oxidizing ascomycete fungi.</title>
        <authorList>
            <consortium name="DOE Joint Genome Institute"/>
            <person name="Zeiner C.A."/>
            <person name="Purvine S.O."/>
            <person name="Zink E.M."/>
            <person name="Wu S."/>
            <person name="Pasa-Tolic L."/>
            <person name="Chaput D.L."/>
            <person name="Haridas S."/>
            <person name="Grigoriev I.V."/>
            <person name="Santelli C.M."/>
            <person name="Hansel C.M."/>
        </authorList>
    </citation>
    <scope>NUCLEOTIDE SEQUENCE [LARGE SCALE GENOMIC DNA]</scope>
    <source>
        <strain evidence="2 3">AP3s5-JAC2a</strain>
    </source>
</reference>
<dbReference type="RefSeq" id="XP_018040488.1">
    <property type="nucleotide sequence ID" value="XM_018186388.1"/>
</dbReference>
<dbReference type="InParanoid" id="A0A177CRH4"/>
<feature type="region of interest" description="Disordered" evidence="1">
    <location>
        <begin position="1"/>
        <end position="48"/>
    </location>
</feature>
<keyword evidence="3" id="KW-1185">Reference proteome</keyword>
<sequence length="213" mass="22908">MHSQMHAGQNGHTGNPRTSIPVGIGMPLSSGSENHAVPTSGNLQLTGPPKLVHMSHTEQRKTGQKIIEVGAMAVLNMASANTNGKVENIDPRLLLMGYKGRAGEKIGAPSPEAVEERDEPREKMLRELVKMEKMLKEGEGGEKDERGLKGCEVIREVLGKMGEKGGGREGGESHGDAHEANIKIEGSEAVSSDEGSPLTDEEFMREFRDFSSP</sequence>
<dbReference type="EMBL" id="KV441549">
    <property type="protein sequence ID" value="OAG10123.1"/>
    <property type="molecule type" value="Genomic_DNA"/>
</dbReference>